<evidence type="ECO:0000256" key="2">
    <source>
        <dbReference type="SAM" id="SignalP"/>
    </source>
</evidence>
<gene>
    <name evidence="3" type="ORF">SAMN05444003_3183</name>
</gene>
<dbReference type="Proteomes" id="UP000184074">
    <property type="component" value="Unassembled WGS sequence"/>
</dbReference>
<dbReference type="AlphaFoldDB" id="A0A1M5SXR6"/>
<dbReference type="STRING" id="1508389.SAMN05444003_3183"/>
<keyword evidence="2" id="KW-0732">Signal</keyword>
<feature type="signal peptide" evidence="2">
    <location>
        <begin position="1"/>
        <end position="28"/>
    </location>
</feature>
<sequence length="100" mass="10361">MTTNPAMTRRTFTLGTLTLAWAATSARADGGIALDGLGRAIKGYDTRAYFTESTAKLGSDAHSVDWNGATWQFASTEDAAAFAAPPKPSPRNSAATAPAP</sequence>
<evidence type="ECO:0000313" key="4">
    <source>
        <dbReference type="Proteomes" id="UP000184074"/>
    </source>
</evidence>
<proteinExistence type="predicted"/>
<evidence type="ECO:0000313" key="3">
    <source>
        <dbReference type="EMBL" id="SHH43327.1"/>
    </source>
</evidence>
<name>A0A1M5SXR6_9RHOB</name>
<evidence type="ECO:0000256" key="1">
    <source>
        <dbReference type="SAM" id="MobiDB-lite"/>
    </source>
</evidence>
<organism evidence="3 4">
    <name type="scientific">Cognatiyoonia sediminum</name>
    <dbReference type="NCBI Taxonomy" id="1508389"/>
    <lineage>
        <taxon>Bacteria</taxon>
        <taxon>Pseudomonadati</taxon>
        <taxon>Pseudomonadota</taxon>
        <taxon>Alphaproteobacteria</taxon>
        <taxon>Rhodobacterales</taxon>
        <taxon>Paracoccaceae</taxon>
        <taxon>Cognatiyoonia</taxon>
    </lineage>
</organism>
<dbReference type="OrthoDB" id="344729at2"/>
<dbReference type="EMBL" id="FQXB01000007">
    <property type="protein sequence ID" value="SHH43327.1"/>
    <property type="molecule type" value="Genomic_DNA"/>
</dbReference>
<dbReference type="RefSeq" id="WP_131802824.1">
    <property type="nucleotide sequence ID" value="NZ_FQXB01000007.1"/>
</dbReference>
<protein>
    <recommendedName>
        <fullName evidence="5">YHS domain-containing protein</fullName>
    </recommendedName>
</protein>
<accession>A0A1M5SXR6</accession>
<feature type="compositionally biased region" description="Polar residues" evidence="1">
    <location>
        <begin position="91"/>
        <end position="100"/>
    </location>
</feature>
<reference evidence="3 4" key="1">
    <citation type="submission" date="2016-11" db="EMBL/GenBank/DDBJ databases">
        <authorList>
            <person name="Jaros S."/>
            <person name="Januszkiewicz K."/>
            <person name="Wedrychowicz H."/>
        </authorList>
    </citation>
    <scope>NUCLEOTIDE SEQUENCE [LARGE SCALE GENOMIC DNA]</scope>
    <source>
        <strain evidence="3 4">DSM 28715</strain>
    </source>
</reference>
<feature type="region of interest" description="Disordered" evidence="1">
    <location>
        <begin position="79"/>
        <end position="100"/>
    </location>
</feature>
<feature type="chain" id="PRO_5011957395" description="YHS domain-containing protein" evidence="2">
    <location>
        <begin position="29"/>
        <end position="100"/>
    </location>
</feature>
<keyword evidence="4" id="KW-1185">Reference proteome</keyword>
<evidence type="ECO:0008006" key="5">
    <source>
        <dbReference type="Google" id="ProtNLM"/>
    </source>
</evidence>